<dbReference type="SUPFAM" id="SSF55781">
    <property type="entry name" value="GAF domain-like"/>
    <property type="match status" value="1"/>
</dbReference>
<dbReference type="OrthoDB" id="9765776at2"/>
<feature type="domain" description="PAS" evidence="2">
    <location>
        <begin position="144"/>
        <end position="193"/>
    </location>
</feature>
<evidence type="ECO:0000313" key="3">
    <source>
        <dbReference type="EMBL" id="GEO01664.1"/>
    </source>
</evidence>
<dbReference type="InterPro" id="IPR000014">
    <property type="entry name" value="PAS"/>
</dbReference>
<dbReference type="Gene3D" id="3.30.450.40">
    <property type="match status" value="1"/>
</dbReference>
<protein>
    <recommendedName>
        <fullName evidence="2">PAS domain-containing protein</fullName>
    </recommendedName>
</protein>
<gene>
    <name evidence="3" type="ORF">NSE01_34960</name>
</gene>
<accession>A0A512APN4</accession>
<dbReference type="NCBIfam" id="TIGR00229">
    <property type="entry name" value="sensory_box"/>
    <property type="match status" value="1"/>
</dbReference>
<dbReference type="Gene3D" id="3.30.450.20">
    <property type="entry name" value="PAS domain"/>
    <property type="match status" value="1"/>
</dbReference>
<evidence type="ECO:0000313" key="4">
    <source>
        <dbReference type="Proteomes" id="UP000321464"/>
    </source>
</evidence>
<proteinExistence type="predicted"/>
<dbReference type="PROSITE" id="PS50112">
    <property type="entry name" value="PAS"/>
    <property type="match status" value="1"/>
</dbReference>
<keyword evidence="4" id="KW-1185">Reference proteome</keyword>
<dbReference type="SMART" id="SM00065">
    <property type="entry name" value="GAF"/>
    <property type="match status" value="1"/>
</dbReference>
<feature type="coiled-coil region" evidence="1">
    <location>
        <begin position="256"/>
        <end position="283"/>
    </location>
</feature>
<dbReference type="InterPro" id="IPR003018">
    <property type="entry name" value="GAF"/>
</dbReference>
<comment type="caution">
    <text evidence="3">The sequence shown here is derived from an EMBL/GenBank/DDBJ whole genome shotgun (WGS) entry which is preliminary data.</text>
</comment>
<dbReference type="EMBL" id="BJYR01000025">
    <property type="protein sequence ID" value="GEO01664.1"/>
    <property type="molecule type" value="Genomic_DNA"/>
</dbReference>
<keyword evidence="1" id="KW-0175">Coiled coil</keyword>
<dbReference type="InterPro" id="IPR029016">
    <property type="entry name" value="GAF-like_dom_sf"/>
</dbReference>
<evidence type="ECO:0000256" key="1">
    <source>
        <dbReference type="SAM" id="Coils"/>
    </source>
</evidence>
<name>A0A512APN4_9SPHN</name>
<organism evidence="3 4">
    <name type="scientific">Novosphingobium sediminis</name>
    <dbReference type="NCBI Taxonomy" id="707214"/>
    <lineage>
        <taxon>Bacteria</taxon>
        <taxon>Pseudomonadati</taxon>
        <taxon>Pseudomonadota</taxon>
        <taxon>Alphaproteobacteria</taxon>
        <taxon>Sphingomonadales</taxon>
        <taxon>Sphingomonadaceae</taxon>
        <taxon>Novosphingobium</taxon>
    </lineage>
</organism>
<evidence type="ECO:0000259" key="2">
    <source>
        <dbReference type="PROSITE" id="PS50112"/>
    </source>
</evidence>
<dbReference type="AlphaFoldDB" id="A0A512APN4"/>
<reference evidence="3 4" key="1">
    <citation type="submission" date="2019-07" db="EMBL/GenBank/DDBJ databases">
        <title>Whole genome shotgun sequence of Novosphingobium sediminis NBRC 106119.</title>
        <authorList>
            <person name="Hosoyama A."/>
            <person name="Uohara A."/>
            <person name="Ohji S."/>
            <person name="Ichikawa N."/>
        </authorList>
    </citation>
    <scope>NUCLEOTIDE SEQUENCE [LARGE SCALE GENOMIC DNA]</scope>
    <source>
        <strain evidence="3 4">NBRC 106119</strain>
    </source>
</reference>
<dbReference type="Pfam" id="PF13426">
    <property type="entry name" value="PAS_9"/>
    <property type="match status" value="1"/>
</dbReference>
<dbReference type="Proteomes" id="UP000321464">
    <property type="component" value="Unassembled WGS sequence"/>
</dbReference>
<dbReference type="InterPro" id="IPR035965">
    <property type="entry name" value="PAS-like_dom_sf"/>
</dbReference>
<dbReference type="CDD" id="cd00130">
    <property type="entry name" value="PAS"/>
    <property type="match status" value="1"/>
</dbReference>
<dbReference type="Pfam" id="PF13185">
    <property type="entry name" value="GAF_2"/>
    <property type="match status" value="1"/>
</dbReference>
<dbReference type="SUPFAM" id="SSF55785">
    <property type="entry name" value="PYP-like sensor domain (PAS domain)"/>
    <property type="match status" value="1"/>
</dbReference>
<sequence length="333" mass="36781">MALVGLLDPSSEEINIIRAAGAAKGYADGLVLSINENAPGGQGPTGTAMRNGGIQVVEDALTDTLYAQWRERAQKYGIRSSISVPIMADGDVSGILIVYAVKPRAFSELDINIFIDLARKIKISIDILKKNETIRNKLNTMARQYRQFESIMSSTSEGFITADLEGKIVNVNNAYCNDLGYEKSELIGKSILFLSESFSKNEILKDIRYIKKFGSLSFTTVHRHKNGTLVPFRVNATYDDSLEERIFAFFHNISDIAEVSEELEDLRKSHREQERQVSETRQLLISVSEETLRQIGHDLHDDIGQILTGGAMLAADLSKSISACCQGAVGNRA</sequence>
<dbReference type="SMART" id="SM00091">
    <property type="entry name" value="PAS"/>
    <property type="match status" value="1"/>
</dbReference>